<evidence type="ECO:0000256" key="1">
    <source>
        <dbReference type="SAM" id="MobiDB-lite"/>
    </source>
</evidence>
<keyword evidence="4" id="KW-1185">Reference proteome</keyword>
<sequence>MSTAAKTVYIDLGTQGTPEFQTEHTTDCPGDSFVNRFDISVLSSSGKEYPFGLQVYCSDGSPAKPMRYSAVPDSGISNDDIKQVQGPAVASGIDDLAVRYSKDGLWISQIGYAGITVPSTIGQGNRNDLVWRQSTLEETGVGSGCKLKGLQMWTADGWIDRLRLSFACPISAQPTASTSRANDSLVPTPVSQSGTFNTQSIPTTTTLTIGSGAQLTTFVTVATPGVPLPPITLTLPGGTPVIVTQLPGSVVLSTILATRDAPAGPSGPSDGLLIALIIALSLLSAALAALLMYIRMRVNNKPPTKKQPPLPMELADMQSPSPVTVPLDAPWAPMGDVDPPAYLVVAIPEAGPVDNVPQDLVGTERRRMPDKKSGEDGADPVEDEDLYLPCTSSLALKR</sequence>
<comment type="caution">
    <text evidence="3">The sequence shown here is derived from an EMBL/GenBank/DDBJ whole genome shotgun (WGS) entry which is preliminary data.</text>
</comment>
<evidence type="ECO:0000313" key="3">
    <source>
        <dbReference type="EMBL" id="ORZ35834.1"/>
    </source>
</evidence>
<dbReference type="Proteomes" id="UP000193411">
    <property type="component" value="Unassembled WGS sequence"/>
</dbReference>
<organism evidence="3 4">
    <name type="scientific">Catenaria anguillulae PL171</name>
    <dbReference type="NCBI Taxonomy" id="765915"/>
    <lineage>
        <taxon>Eukaryota</taxon>
        <taxon>Fungi</taxon>
        <taxon>Fungi incertae sedis</taxon>
        <taxon>Blastocladiomycota</taxon>
        <taxon>Blastocladiomycetes</taxon>
        <taxon>Blastocladiales</taxon>
        <taxon>Catenariaceae</taxon>
        <taxon>Catenaria</taxon>
    </lineage>
</organism>
<evidence type="ECO:0000256" key="2">
    <source>
        <dbReference type="SAM" id="Phobius"/>
    </source>
</evidence>
<keyword evidence="2" id="KW-0812">Transmembrane</keyword>
<dbReference type="AlphaFoldDB" id="A0A1Y2HPF3"/>
<gene>
    <name evidence="3" type="ORF">BCR44DRAFT_48719</name>
</gene>
<feature type="compositionally biased region" description="Acidic residues" evidence="1">
    <location>
        <begin position="376"/>
        <end position="386"/>
    </location>
</feature>
<proteinExistence type="predicted"/>
<feature type="transmembrane region" description="Helical" evidence="2">
    <location>
        <begin position="272"/>
        <end position="294"/>
    </location>
</feature>
<keyword evidence="2" id="KW-0472">Membrane</keyword>
<accession>A0A1Y2HPF3</accession>
<protein>
    <submittedName>
        <fullName evidence="3">Uncharacterized protein</fullName>
    </submittedName>
</protein>
<reference evidence="3 4" key="1">
    <citation type="submission" date="2016-07" db="EMBL/GenBank/DDBJ databases">
        <title>Pervasive Adenine N6-methylation of Active Genes in Fungi.</title>
        <authorList>
            <consortium name="DOE Joint Genome Institute"/>
            <person name="Mondo S.J."/>
            <person name="Dannebaum R.O."/>
            <person name="Kuo R.C."/>
            <person name="Labutti K."/>
            <person name="Haridas S."/>
            <person name="Kuo A."/>
            <person name="Salamov A."/>
            <person name="Ahrendt S.R."/>
            <person name="Lipzen A."/>
            <person name="Sullivan W."/>
            <person name="Andreopoulos W.B."/>
            <person name="Clum A."/>
            <person name="Lindquist E."/>
            <person name="Daum C."/>
            <person name="Ramamoorthy G.K."/>
            <person name="Gryganskyi A."/>
            <person name="Culley D."/>
            <person name="Magnuson J.K."/>
            <person name="James T.Y."/>
            <person name="O'Malley M.A."/>
            <person name="Stajich J.E."/>
            <person name="Spatafora J.W."/>
            <person name="Visel A."/>
            <person name="Grigoriev I.V."/>
        </authorList>
    </citation>
    <scope>NUCLEOTIDE SEQUENCE [LARGE SCALE GENOMIC DNA]</scope>
    <source>
        <strain evidence="3 4">PL171</strain>
    </source>
</reference>
<keyword evidence="2" id="KW-1133">Transmembrane helix</keyword>
<evidence type="ECO:0000313" key="4">
    <source>
        <dbReference type="Proteomes" id="UP000193411"/>
    </source>
</evidence>
<feature type="region of interest" description="Disordered" evidence="1">
    <location>
        <begin position="177"/>
        <end position="197"/>
    </location>
</feature>
<feature type="compositionally biased region" description="Basic and acidic residues" evidence="1">
    <location>
        <begin position="362"/>
        <end position="375"/>
    </location>
</feature>
<dbReference type="EMBL" id="MCFL01000020">
    <property type="protein sequence ID" value="ORZ35834.1"/>
    <property type="molecule type" value="Genomic_DNA"/>
</dbReference>
<name>A0A1Y2HPF3_9FUNG</name>
<feature type="region of interest" description="Disordered" evidence="1">
    <location>
        <begin position="354"/>
        <end position="398"/>
    </location>
</feature>